<keyword evidence="1" id="KW-0690">Ribosome biogenesis</keyword>
<accession>A0ABZ2K9K6</accession>
<sequence>MRREDEHSGFRHIRLQDLILEELRGLLRDDVSDPTLEGVRITALVLSVDYRHARVHFALKSQDMRSAVERALARATPFLRARLADAIDIKRVPDLRFVFDAAAAFPEGEGQE</sequence>
<protein>
    <submittedName>
        <fullName evidence="2">Ribosome-binding factor A</fullName>
    </submittedName>
</protein>
<dbReference type="PROSITE" id="PS01319">
    <property type="entry name" value="RBFA"/>
    <property type="match status" value="1"/>
</dbReference>
<keyword evidence="3" id="KW-1185">Reference proteome</keyword>
<evidence type="ECO:0000256" key="1">
    <source>
        <dbReference type="ARBA" id="ARBA00022517"/>
    </source>
</evidence>
<dbReference type="Proteomes" id="UP001379533">
    <property type="component" value="Chromosome"/>
</dbReference>
<evidence type="ECO:0000313" key="2">
    <source>
        <dbReference type="EMBL" id="WXA95372.1"/>
    </source>
</evidence>
<dbReference type="Pfam" id="PF02033">
    <property type="entry name" value="RBFA"/>
    <property type="match status" value="1"/>
</dbReference>
<dbReference type="EMBL" id="CP089982">
    <property type="protein sequence ID" value="WXA95372.1"/>
    <property type="molecule type" value="Genomic_DNA"/>
</dbReference>
<gene>
    <name evidence="2" type="ORF">LZC95_00765</name>
</gene>
<dbReference type="RefSeq" id="WP_394845979.1">
    <property type="nucleotide sequence ID" value="NZ_CP089982.1"/>
</dbReference>
<name>A0ABZ2K9K6_9BACT</name>
<dbReference type="InterPro" id="IPR000238">
    <property type="entry name" value="RbfA"/>
</dbReference>
<proteinExistence type="predicted"/>
<dbReference type="InterPro" id="IPR023799">
    <property type="entry name" value="RbfA_dom_sf"/>
</dbReference>
<dbReference type="Gene3D" id="3.30.300.20">
    <property type="match status" value="1"/>
</dbReference>
<organism evidence="2 3">
    <name type="scientific">Pendulispora brunnea</name>
    <dbReference type="NCBI Taxonomy" id="2905690"/>
    <lineage>
        <taxon>Bacteria</taxon>
        <taxon>Pseudomonadati</taxon>
        <taxon>Myxococcota</taxon>
        <taxon>Myxococcia</taxon>
        <taxon>Myxococcales</taxon>
        <taxon>Sorangiineae</taxon>
        <taxon>Pendulisporaceae</taxon>
        <taxon>Pendulispora</taxon>
    </lineage>
</organism>
<evidence type="ECO:0000313" key="3">
    <source>
        <dbReference type="Proteomes" id="UP001379533"/>
    </source>
</evidence>
<dbReference type="InterPro" id="IPR020053">
    <property type="entry name" value="Ribosome-bd_factorA_CS"/>
</dbReference>
<dbReference type="InterPro" id="IPR015946">
    <property type="entry name" value="KH_dom-like_a/b"/>
</dbReference>
<dbReference type="SUPFAM" id="SSF89919">
    <property type="entry name" value="Ribosome-binding factor A, RbfA"/>
    <property type="match status" value="1"/>
</dbReference>
<reference evidence="2 3" key="1">
    <citation type="submission" date="2021-12" db="EMBL/GenBank/DDBJ databases">
        <title>Discovery of the Pendulisporaceae a myxobacterial family with distinct sporulation behavior and unique specialized metabolism.</title>
        <authorList>
            <person name="Garcia R."/>
            <person name="Popoff A."/>
            <person name="Bader C.D."/>
            <person name="Loehr J."/>
            <person name="Walesch S."/>
            <person name="Walt C."/>
            <person name="Boldt J."/>
            <person name="Bunk B."/>
            <person name="Haeckl F.J.F.P.J."/>
            <person name="Gunesch A.P."/>
            <person name="Birkelbach J."/>
            <person name="Nuebel U."/>
            <person name="Pietschmann T."/>
            <person name="Bach T."/>
            <person name="Mueller R."/>
        </authorList>
    </citation>
    <scope>NUCLEOTIDE SEQUENCE [LARGE SCALE GENOMIC DNA]</scope>
    <source>
        <strain evidence="2 3">MSr12523</strain>
    </source>
</reference>